<dbReference type="SUPFAM" id="SSF52949">
    <property type="entry name" value="Macro domain-like"/>
    <property type="match status" value="1"/>
</dbReference>
<evidence type="ECO:0000313" key="3">
    <source>
        <dbReference type="EMBL" id="BCU83139.1"/>
    </source>
</evidence>
<dbReference type="AlphaFoldDB" id="A0A8D5UJ38"/>
<evidence type="ECO:0000256" key="1">
    <source>
        <dbReference type="ARBA" id="ARBA00035885"/>
    </source>
</evidence>
<dbReference type="RefSeq" id="WP_212773396.1">
    <property type="nucleotide sequence ID" value="NZ_AP024601.1"/>
</dbReference>
<comment type="catalytic activity">
    <reaction evidence="1">
        <text>an N-(ADP-alpha-D-ribosyl)-thymidine in DNA + H2O = a thymidine in DNA + ADP-D-ribose</text>
        <dbReference type="Rhea" id="RHEA:71655"/>
        <dbReference type="Rhea" id="RHEA-COMP:13556"/>
        <dbReference type="Rhea" id="RHEA-COMP:18051"/>
        <dbReference type="ChEBI" id="CHEBI:15377"/>
        <dbReference type="ChEBI" id="CHEBI:57967"/>
        <dbReference type="ChEBI" id="CHEBI:137386"/>
        <dbReference type="ChEBI" id="CHEBI:191199"/>
    </reaction>
    <physiologicalReaction direction="left-to-right" evidence="1">
        <dbReference type="Rhea" id="RHEA:71656"/>
    </physiologicalReaction>
</comment>
<feature type="domain" description="Macro" evidence="2">
    <location>
        <begin position="1"/>
        <end position="84"/>
    </location>
</feature>
<evidence type="ECO:0000259" key="2">
    <source>
        <dbReference type="PROSITE" id="PS51154"/>
    </source>
</evidence>
<dbReference type="InterPro" id="IPR050892">
    <property type="entry name" value="ADP-ribose_metab_enzymes"/>
</dbReference>
<dbReference type="InterPro" id="IPR043472">
    <property type="entry name" value="Macro_dom-like"/>
</dbReference>
<dbReference type="PANTHER" id="PTHR12521">
    <property type="entry name" value="PROTEIN C6ORF130"/>
    <property type="match status" value="1"/>
</dbReference>
<dbReference type="Gene3D" id="3.40.220.10">
    <property type="entry name" value="Leucine Aminopeptidase, subunit E, domain 1"/>
    <property type="match status" value="1"/>
</dbReference>
<sequence>MIRYVRGNILEADVEALVNPVNCVGTMGKGLAFAFKESYPANFAVYVLACQAGKIKPGSVYPVFERGKWIMNFDVDVDVYEPHV</sequence>
<dbReference type="KEGG" id="pabs:JIR001_29220"/>
<reference evidence="3" key="1">
    <citation type="journal article" date="2013" name="Int. J. Syst. Evol. Microbiol.">
        <title>Polycladomyces abyssicola gen. nov., sp. nov., a thermophilic filamentous bacterium isolated from hemipelagic sediment.</title>
        <authorList>
            <person name="Tsubouchi T."/>
            <person name="Shimane Y."/>
            <person name="Mori K."/>
            <person name="Usui K."/>
            <person name="Hiraki T."/>
            <person name="Tame A."/>
            <person name="Uematsu K."/>
            <person name="Maruyama T."/>
            <person name="Hatada Y."/>
        </authorList>
    </citation>
    <scope>NUCLEOTIDE SEQUENCE</scope>
    <source>
        <strain evidence="3">JIR-001</strain>
    </source>
</reference>
<dbReference type="PROSITE" id="PS51154">
    <property type="entry name" value="MACRO"/>
    <property type="match status" value="1"/>
</dbReference>
<dbReference type="EMBL" id="AP024601">
    <property type="protein sequence ID" value="BCU83139.1"/>
    <property type="molecule type" value="Genomic_DNA"/>
</dbReference>
<reference evidence="3" key="2">
    <citation type="journal article" date="2021" name="Microbiol. Resour. Announc.">
        <title>Complete Genome Sequence of Polycladomyces abyssicola JIR-001T, Isolated from Hemipelagic Sediment in Deep Seawater.</title>
        <authorList>
            <person name="Tsubouchi T."/>
            <person name="Kaneko Y."/>
        </authorList>
    </citation>
    <scope>NUCLEOTIDE SEQUENCE</scope>
    <source>
        <strain evidence="3">JIR-001</strain>
    </source>
</reference>
<organism evidence="3 4">
    <name type="scientific">Polycladomyces abyssicola</name>
    <dbReference type="NCBI Taxonomy" id="1125966"/>
    <lineage>
        <taxon>Bacteria</taxon>
        <taxon>Bacillati</taxon>
        <taxon>Bacillota</taxon>
        <taxon>Bacilli</taxon>
        <taxon>Bacillales</taxon>
        <taxon>Thermoactinomycetaceae</taxon>
        <taxon>Polycladomyces</taxon>
    </lineage>
</organism>
<evidence type="ECO:0000313" key="4">
    <source>
        <dbReference type="Proteomes" id="UP000677436"/>
    </source>
</evidence>
<dbReference type="PANTHER" id="PTHR12521:SF0">
    <property type="entry name" value="ADP-RIBOSE GLYCOHYDROLASE OARD1"/>
    <property type="match status" value="1"/>
</dbReference>
<keyword evidence="4" id="KW-1185">Reference proteome</keyword>
<dbReference type="Pfam" id="PF01661">
    <property type="entry name" value="Macro"/>
    <property type="match status" value="1"/>
</dbReference>
<accession>A0A8D5UJ38</accession>
<dbReference type="GO" id="GO:0140291">
    <property type="term" value="P:peptidyl-glutamate ADP-deribosylation"/>
    <property type="evidence" value="ECO:0007669"/>
    <property type="project" value="TreeGrafter"/>
</dbReference>
<dbReference type="InterPro" id="IPR002589">
    <property type="entry name" value="Macro_dom"/>
</dbReference>
<name>A0A8D5UJ38_9BACL</name>
<gene>
    <name evidence="3" type="ORF">JIR001_29220</name>
</gene>
<protein>
    <recommendedName>
        <fullName evidence="2">Macro domain-containing protein</fullName>
    </recommendedName>
</protein>
<proteinExistence type="predicted"/>
<dbReference type="Proteomes" id="UP000677436">
    <property type="component" value="Chromosome"/>
</dbReference>